<keyword evidence="5" id="KW-0812">Transmembrane</keyword>
<keyword evidence="7" id="KW-1185">Reference proteome</keyword>
<dbReference type="AlphaFoldDB" id="A0A0S4J1N8"/>
<dbReference type="OrthoDB" id="5994at2759"/>
<evidence type="ECO:0000256" key="1">
    <source>
        <dbReference type="ARBA" id="ARBA00008563"/>
    </source>
</evidence>
<dbReference type="Proteomes" id="UP000051952">
    <property type="component" value="Unassembled WGS sequence"/>
</dbReference>
<protein>
    <recommendedName>
        <fullName evidence="4">Large ribosomal subunit protein bL21m</fullName>
    </recommendedName>
</protein>
<reference evidence="7" key="1">
    <citation type="submission" date="2015-09" db="EMBL/GenBank/DDBJ databases">
        <authorList>
            <consortium name="Pathogen Informatics"/>
        </authorList>
    </citation>
    <scope>NUCLEOTIDE SEQUENCE [LARGE SCALE GENOMIC DNA]</scope>
    <source>
        <strain evidence="7">Lake Konstanz</strain>
    </source>
</reference>
<sequence>MPIKRKTPVCEICCYGVAVFLLTYFALTIRIRGRRLKNSFGKMFRTFVCRVAAAVGTSPVVTAGGLPLDNSKVQQAVDPLVHQGPKFAVIGCGNMQYKVSVGDVIAVQRMRVEIGSRITIKKVHMVGGERFTAIGRPLLENVRVVADVEEQKRMRSVISYYADPGKRQTRLVEQQHPATILRIREIDFNPSVVGELDKYDGVLQDPATFNAKESPNKTYWANEVSEDAHGKAY</sequence>
<proteinExistence type="inferred from homology"/>
<evidence type="ECO:0000313" key="7">
    <source>
        <dbReference type="Proteomes" id="UP000051952"/>
    </source>
</evidence>
<dbReference type="GO" id="GO:0005762">
    <property type="term" value="C:mitochondrial large ribosomal subunit"/>
    <property type="evidence" value="ECO:0007669"/>
    <property type="project" value="TreeGrafter"/>
</dbReference>
<dbReference type="GO" id="GO:0003723">
    <property type="term" value="F:RNA binding"/>
    <property type="evidence" value="ECO:0007669"/>
    <property type="project" value="InterPro"/>
</dbReference>
<dbReference type="InterPro" id="IPR001787">
    <property type="entry name" value="Ribosomal_bL21"/>
</dbReference>
<dbReference type="PANTHER" id="PTHR21349">
    <property type="entry name" value="50S RIBOSOMAL PROTEIN L21"/>
    <property type="match status" value="1"/>
</dbReference>
<dbReference type="InterPro" id="IPR036164">
    <property type="entry name" value="bL21-like_sf"/>
</dbReference>
<dbReference type="Pfam" id="PF00829">
    <property type="entry name" value="Ribosomal_L21p"/>
    <property type="match status" value="1"/>
</dbReference>
<evidence type="ECO:0000256" key="3">
    <source>
        <dbReference type="ARBA" id="ARBA00023274"/>
    </source>
</evidence>
<keyword evidence="3" id="KW-0687">Ribonucleoprotein</keyword>
<comment type="similarity">
    <text evidence="1">Belongs to the bacterial ribosomal protein bL21 family.</text>
</comment>
<dbReference type="NCBIfam" id="TIGR00061">
    <property type="entry name" value="L21"/>
    <property type="match status" value="1"/>
</dbReference>
<keyword evidence="5" id="KW-1133">Transmembrane helix</keyword>
<dbReference type="VEuPathDB" id="TriTrypDB:BSAL_04675"/>
<dbReference type="PANTHER" id="PTHR21349:SF0">
    <property type="entry name" value="LARGE RIBOSOMAL SUBUNIT PROTEIN BL21M"/>
    <property type="match status" value="1"/>
</dbReference>
<keyword evidence="2 6" id="KW-0689">Ribosomal protein</keyword>
<evidence type="ECO:0000256" key="2">
    <source>
        <dbReference type="ARBA" id="ARBA00022980"/>
    </source>
</evidence>
<dbReference type="SUPFAM" id="SSF141091">
    <property type="entry name" value="L21p-like"/>
    <property type="match status" value="1"/>
</dbReference>
<gene>
    <name evidence="6" type="ORF">BSAL_04675</name>
</gene>
<name>A0A0S4J1N8_BODSA</name>
<evidence type="ECO:0000256" key="4">
    <source>
        <dbReference type="ARBA" id="ARBA00044129"/>
    </source>
</evidence>
<dbReference type="GO" id="GO:0003735">
    <property type="term" value="F:structural constituent of ribosome"/>
    <property type="evidence" value="ECO:0007669"/>
    <property type="project" value="InterPro"/>
</dbReference>
<accession>A0A0S4J1N8</accession>
<organism evidence="6 7">
    <name type="scientific">Bodo saltans</name>
    <name type="common">Flagellated protozoan</name>
    <dbReference type="NCBI Taxonomy" id="75058"/>
    <lineage>
        <taxon>Eukaryota</taxon>
        <taxon>Discoba</taxon>
        <taxon>Euglenozoa</taxon>
        <taxon>Kinetoplastea</taxon>
        <taxon>Metakinetoplastina</taxon>
        <taxon>Eubodonida</taxon>
        <taxon>Bodonidae</taxon>
        <taxon>Bodo</taxon>
    </lineage>
</organism>
<evidence type="ECO:0000256" key="5">
    <source>
        <dbReference type="SAM" id="Phobius"/>
    </source>
</evidence>
<keyword evidence="5" id="KW-0472">Membrane</keyword>
<dbReference type="GO" id="GO:0006412">
    <property type="term" value="P:translation"/>
    <property type="evidence" value="ECO:0007669"/>
    <property type="project" value="InterPro"/>
</dbReference>
<evidence type="ECO:0000313" key="6">
    <source>
        <dbReference type="EMBL" id="CUG04736.1"/>
    </source>
</evidence>
<feature type="transmembrane region" description="Helical" evidence="5">
    <location>
        <begin position="12"/>
        <end position="31"/>
    </location>
</feature>
<dbReference type="InterPro" id="IPR028909">
    <property type="entry name" value="bL21-like"/>
</dbReference>
<dbReference type="EMBL" id="CYKH01000526">
    <property type="protein sequence ID" value="CUG04736.1"/>
    <property type="molecule type" value="Genomic_DNA"/>
</dbReference>